<feature type="region of interest" description="Disordered" evidence="1">
    <location>
        <begin position="325"/>
        <end position="344"/>
    </location>
</feature>
<evidence type="ECO:0000256" key="1">
    <source>
        <dbReference type="SAM" id="MobiDB-lite"/>
    </source>
</evidence>
<evidence type="ECO:0000313" key="4">
    <source>
        <dbReference type="Proteomes" id="UP001160390"/>
    </source>
</evidence>
<proteinExistence type="predicted"/>
<sequence>MALSPLQRKITRHALAAIAVLCLLFTSTSLLLTLEAGTLQLDGDYPTGPARLILSRLALVRFKGIVTGNGDDDPSSSYQVTLLWFLNAFGWEWPSASWDLSCGIVHNINGLLPGAALTLPGDLGQTAARMQLPQSDWQCLSSSSSSSNHANGGLCHNPFLAAWDAENLPPVSFSTAPALWLFYFTGVVLFAILLQEIGIRWLPALASCYCPSFMSRNGLCPCLKSDEKLTPDVRTRMRTWYLVLLAISYTAASTVLTLKGLALVQFLKRLDSKIGGMDAQLGTTYIKLSAFTVIAILLSVLCLRVRQYLEQNKSWMEQQGVDATTLTEPGAKPTDEEATQDLLI</sequence>
<keyword evidence="2" id="KW-0812">Transmembrane</keyword>
<dbReference type="AlphaFoldDB" id="A0AA35LUI9"/>
<evidence type="ECO:0000313" key="3">
    <source>
        <dbReference type="EMBL" id="CAI6079821.1"/>
    </source>
</evidence>
<feature type="transmembrane region" description="Helical" evidence="2">
    <location>
        <begin position="284"/>
        <end position="303"/>
    </location>
</feature>
<name>A0AA35LUI9_9HYPO</name>
<dbReference type="Proteomes" id="UP001160390">
    <property type="component" value="Unassembled WGS sequence"/>
</dbReference>
<keyword evidence="4" id="KW-1185">Reference proteome</keyword>
<evidence type="ECO:0000256" key="2">
    <source>
        <dbReference type="SAM" id="Phobius"/>
    </source>
</evidence>
<keyword evidence="2" id="KW-0472">Membrane</keyword>
<accession>A0AA35LUI9</accession>
<feature type="transmembrane region" description="Helical" evidence="2">
    <location>
        <begin position="240"/>
        <end position="264"/>
    </location>
</feature>
<dbReference type="EMBL" id="CABFNP030000704">
    <property type="protein sequence ID" value="CAI6079821.1"/>
    <property type="molecule type" value="Genomic_DNA"/>
</dbReference>
<keyword evidence="2" id="KW-1133">Transmembrane helix</keyword>
<organism evidence="3 4">
    <name type="scientific">Clonostachys chloroleuca</name>
    <dbReference type="NCBI Taxonomy" id="1926264"/>
    <lineage>
        <taxon>Eukaryota</taxon>
        <taxon>Fungi</taxon>
        <taxon>Dikarya</taxon>
        <taxon>Ascomycota</taxon>
        <taxon>Pezizomycotina</taxon>
        <taxon>Sordariomycetes</taxon>
        <taxon>Hypocreomycetidae</taxon>
        <taxon>Hypocreales</taxon>
        <taxon>Bionectriaceae</taxon>
        <taxon>Clonostachys</taxon>
    </lineage>
</organism>
<reference evidence="3" key="1">
    <citation type="submission" date="2023-01" db="EMBL/GenBank/DDBJ databases">
        <authorList>
            <person name="Piombo E."/>
        </authorList>
    </citation>
    <scope>NUCLEOTIDE SEQUENCE</scope>
</reference>
<gene>
    <name evidence="3" type="ORF">CCHLO57077_00012806</name>
</gene>
<comment type="caution">
    <text evidence="3">The sequence shown here is derived from an EMBL/GenBank/DDBJ whole genome shotgun (WGS) entry which is preliminary data.</text>
</comment>
<protein>
    <submittedName>
        <fullName evidence="3">Uncharacterized protein</fullName>
    </submittedName>
</protein>
<feature type="transmembrane region" description="Helical" evidence="2">
    <location>
        <begin position="177"/>
        <end position="194"/>
    </location>
</feature>